<keyword evidence="3" id="KW-1185">Reference proteome</keyword>
<dbReference type="Pfam" id="PF19192">
    <property type="entry name" value="Response_reg_2"/>
    <property type="match status" value="1"/>
</dbReference>
<dbReference type="InterPro" id="IPR043834">
    <property type="entry name" value="REC"/>
</dbReference>
<comment type="caution">
    <text evidence="2">The sequence shown here is derived from an EMBL/GenBank/DDBJ whole genome shotgun (WGS) entry which is preliminary data.</text>
</comment>
<name>A0ABT3C3N7_9PSED</name>
<accession>A0ABT3C3N7</accession>
<dbReference type="RefSeq" id="WP_263943485.1">
    <property type="nucleotide sequence ID" value="NZ_JAOXMH010000030.1"/>
</dbReference>
<reference evidence="2 3" key="1">
    <citation type="submission" date="2022-10" db="EMBL/GenBank/DDBJ databases">
        <title>Characterization of Pseudomonas capsici strains from pepper and tomato in Georgia.</title>
        <authorList>
            <person name="Zhao M."/>
            <person name="Dutta B."/>
        </authorList>
    </citation>
    <scope>NUCLEOTIDE SEQUENCE [LARGE SCALE GENOMIC DNA]</scope>
    <source>
        <strain evidence="2 3">Pc20-5</strain>
    </source>
</reference>
<dbReference type="Proteomes" id="UP001207294">
    <property type="component" value="Unassembled WGS sequence"/>
</dbReference>
<evidence type="ECO:0000313" key="3">
    <source>
        <dbReference type="Proteomes" id="UP001207294"/>
    </source>
</evidence>
<dbReference type="EMBL" id="JAOXML010000033">
    <property type="protein sequence ID" value="MCV4379715.1"/>
    <property type="molecule type" value="Genomic_DNA"/>
</dbReference>
<organism evidence="2 3">
    <name type="scientific">Pseudomonas capsici</name>
    <dbReference type="NCBI Taxonomy" id="2810614"/>
    <lineage>
        <taxon>Bacteria</taxon>
        <taxon>Pseudomonadati</taxon>
        <taxon>Pseudomonadota</taxon>
        <taxon>Gammaproteobacteria</taxon>
        <taxon>Pseudomonadales</taxon>
        <taxon>Pseudomonadaceae</taxon>
        <taxon>Pseudomonas</taxon>
    </lineage>
</organism>
<gene>
    <name evidence="2" type="ORF">OH718_24240</name>
</gene>
<sequence length="597" mass="68110">MSESMEDQTVDQVLSFSKSYRDFLEEVFIEPIRTAVVVDDEFPTLDQFLLDPIAAAKKPHAERAKDIINFCRARRPYPWIVDIHDGQNITIQKEGESATHFDHTDLLVLDYNLRGEQHGGDLAIDLLKRLASNDHFNLVIIYTNSDVSSTLREIALSLCSRVRAENFLSSNPDPRVEEIFQGWVEEGDEIVKKLMDSVDSLAFIKAIYMDPLAYKKCFLLEEFRAFRSLLDTKTLDYSPQAMLRVVFKMKRDEYLSDMSSLSYGDVQLNEVSGEGDKAGINWLRADSLFLTIIKKSEVFPEQFSDRLISAIASWDPSPHRLIVTKMRSEISKRGVMVEKEVLQNPYLQAAWLNELFEVNAAELRTNVRRNVVKHWDSLGGRVEPAVTAFAEKLSGYLADNKISLERFHNLEYSKSELMALYVNHHVCSKKVEGHHLFTGHIFKIEAELWVCLTPACDLEPGRNVGKGINKNLGTWKPFKAARIEPLKDLKAALENATRGHHLFLSLDGSEPKAFSLSPETEPTLKWQQFYAANQGFFETGTNNLKLMISQDVEGELKFEPKDAEVVAQLRYEYALHLLHRLGSHLSRVGLDFVSYKK</sequence>
<proteinExistence type="predicted"/>
<evidence type="ECO:0000259" key="1">
    <source>
        <dbReference type="Pfam" id="PF19192"/>
    </source>
</evidence>
<evidence type="ECO:0000313" key="2">
    <source>
        <dbReference type="EMBL" id="MCV4379715.1"/>
    </source>
</evidence>
<feature type="domain" description="Response receiver" evidence="1">
    <location>
        <begin position="32"/>
        <end position="160"/>
    </location>
</feature>
<protein>
    <submittedName>
        <fullName evidence="2">Response regulator receiver domain</fullName>
    </submittedName>
</protein>